<keyword evidence="10" id="KW-0347">Helicase</keyword>
<dbReference type="InterPro" id="IPR003100">
    <property type="entry name" value="PAZ_dom"/>
</dbReference>
<dbReference type="InterPro" id="IPR036389">
    <property type="entry name" value="RNase_III_sf"/>
</dbReference>
<keyword evidence="11" id="KW-0067">ATP-binding</keyword>
<keyword evidence="12" id="KW-0460">Magnesium</keyword>
<keyword evidence="13 17" id="KW-0694">RNA-binding</keyword>
<evidence type="ECO:0000256" key="10">
    <source>
        <dbReference type="ARBA" id="ARBA00022806"/>
    </source>
</evidence>
<evidence type="ECO:0000259" key="19">
    <source>
        <dbReference type="PROSITE" id="PS50137"/>
    </source>
</evidence>
<dbReference type="GO" id="GO:0005634">
    <property type="term" value="C:nucleus"/>
    <property type="evidence" value="ECO:0007669"/>
    <property type="project" value="UniProtKB-SubCell"/>
</dbReference>
<feature type="domain" description="RNase III" evidence="20">
    <location>
        <begin position="1218"/>
        <end position="1362"/>
    </location>
</feature>
<evidence type="ECO:0000313" key="26">
    <source>
        <dbReference type="Proteomes" id="UP001141806"/>
    </source>
</evidence>
<evidence type="ECO:0000259" key="22">
    <source>
        <dbReference type="PROSITE" id="PS51192"/>
    </source>
</evidence>
<dbReference type="InterPro" id="IPR005034">
    <property type="entry name" value="Dicer_dimerisation"/>
</dbReference>
<dbReference type="SMART" id="SM00487">
    <property type="entry name" value="DEXDc"/>
    <property type="match status" value="1"/>
</dbReference>
<feature type="region of interest" description="Disordered" evidence="18">
    <location>
        <begin position="1504"/>
        <end position="1539"/>
    </location>
</feature>
<dbReference type="PROSITE" id="PS51192">
    <property type="entry name" value="HELICASE_ATP_BIND_1"/>
    <property type="match status" value="1"/>
</dbReference>
<dbReference type="SMART" id="SM00535">
    <property type="entry name" value="RIBOc"/>
    <property type="match status" value="2"/>
</dbReference>
<dbReference type="Pfam" id="PF00636">
    <property type="entry name" value="Ribonuclease_3"/>
    <property type="match status" value="2"/>
</dbReference>
<evidence type="ECO:0000259" key="20">
    <source>
        <dbReference type="PROSITE" id="PS50142"/>
    </source>
</evidence>
<evidence type="ECO:0000256" key="8">
    <source>
        <dbReference type="ARBA" id="ARBA00022759"/>
    </source>
</evidence>
<evidence type="ECO:0000256" key="6">
    <source>
        <dbReference type="ARBA" id="ARBA00022737"/>
    </source>
</evidence>
<feature type="domain" description="Dicer dsRNA-binding fold" evidence="24">
    <location>
        <begin position="586"/>
        <end position="676"/>
    </location>
</feature>
<evidence type="ECO:0000256" key="17">
    <source>
        <dbReference type="PROSITE-ProRule" id="PRU00657"/>
    </source>
</evidence>
<evidence type="ECO:0000259" key="21">
    <source>
        <dbReference type="PROSITE" id="PS50821"/>
    </source>
</evidence>
<dbReference type="Gene3D" id="3.40.50.300">
    <property type="entry name" value="P-loop containing nucleotide triphosphate hydrolases"/>
    <property type="match status" value="2"/>
</dbReference>
<protein>
    <recommendedName>
        <fullName evidence="27">Dicer-like protein 4</fullName>
    </recommendedName>
</protein>
<dbReference type="PROSITE" id="PS50142">
    <property type="entry name" value="RNASE_3_2"/>
    <property type="match status" value="2"/>
</dbReference>
<dbReference type="InterPro" id="IPR027417">
    <property type="entry name" value="P-loop_NTPase"/>
</dbReference>
<dbReference type="Gene3D" id="2.170.260.10">
    <property type="entry name" value="paz domain"/>
    <property type="match status" value="1"/>
</dbReference>
<dbReference type="Gene3D" id="1.10.1520.10">
    <property type="entry name" value="Ribonuclease III domain"/>
    <property type="match status" value="2"/>
</dbReference>
<dbReference type="CDD" id="cd00593">
    <property type="entry name" value="RIBOc"/>
    <property type="match status" value="2"/>
</dbReference>
<dbReference type="CDD" id="cd18034">
    <property type="entry name" value="DEXHc_dicer"/>
    <property type="match status" value="1"/>
</dbReference>
<dbReference type="Pfam" id="PF14709">
    <property type="entry name" value="DND1_DSRM"/>
    <property type="match status" value="1"/>
</dbReference>
<feature type="compositionally biased region" description="Basic and acidic residues" evidence="18">
    <location>
        <begin position="1504"/>
        <end position="1523"/>
    </location>
</feature>
<evidence type="ECO:0000256" key="13">
    <source>
        <dbReference type="ARBA" id="ARBA00022884"/>
    </source>
</evidence>
<dbReference type="Gene3D" id="3.30.160.20">
    <property type="match status" value="2"/>
</dbReference>
<feature type="domain" description="DRBM" evidence="19">
    <location>
        <begin position="1544"/>
        <end position="1620"/>
    </location>
</feature>
<evidence type="ECO:0000256" key="4">
    <source>
        <dbReference type="ARBA" id="ARBA00022722"/>
    </source>
</evidence>
<dbReference type="SMART" id="SM00358">
    <property type="entry name" value="DSRM"/>
    <property type="match status" value="2"/>
</dbReference>
<dbReference type="Pfam" id="PF00035">
    <property type="entry name" value="dsrm"/>
    <property type="match status" value="1"/>
</dbReference>
<dbReference type="SMART" id="SM00490">
    <property type="entry name" value="HELICc"/>
    <property type="match status" value="1"/>
</dbReference>
<dbReference type="GO" id="GO:0004386">
    <property type="term" value="F:helicase activity"/>
    <property type="evidence" value="ECO:0007669"/>
    <property type="project" value="UniProtKB-KW"/>
</dbReference>
<keyword evidence="15" id="KW-0539">Nucleus</keyword>
<dbReference type="PROSITE" id="PS51327">
    <property type="entry name" value="DICER_DSRBF"/>
    <property type="match status" value="1"/>
</dbReference>
<dbReference type="EMBL" id="JAMYWD010000012">
    <property type="protein sequence ID" value="KAJ4951048.1"/>
    <property type="molecule type" value="Genomic_DNA"/>
</dbReference>
<dbReference type="FunFam" id="3.40.50.300:FF:000420">
    <property type="entry name" value="Endoribonuclease dicer-like 1"/>
    <property type="match status" value="1"/>
</dbReference>
<dbReference type="Pfam" id="PF03368">
    <property type="entry name" value="Dicer_dimer"/>
    <property type="match status" value="1"/>
</dbReference>
<organism evidence="25 26">
    <name type="scientific">Protea cynaroides</name>
    <dbReference type="NCBI Taxonomy" id="273540"/>
    <lineage>
        <taxon>Eukaryota</taxon>
        <taxon>Viridiplantae</taxon>
        <taxon>Streptophyta</taxon>
        <taxon>Embryophyta</taxon>
        <taxon>Tracheophyta</taxon>
        <taxon>Spermatophyta</taxon>
        <taxon>Magnoliopsida</taxon>
        <taxon>Proteales</taxon>
        <taxon>Proteaceae</taxon>
        <taxon>Protea</taxon>
    </lineage>
</organism>
<dbReference type="InterPro" id="IPR011545">
    <property type="entry name" value="DEAD/DEAH_box_helicase_dom"/>
</dbReference>
<dbReference type="InterPro" id="IPR000999">
    <property type="entry name" value="RNase_III_dom"/>
</dbReference>
<feature type="domain" description="Helicase ATP-binding" evidence="22">
    <location>
        <begin position="60"/>
        <end position="236"/>
    </location>
</feature>
<keyword evidence="5" id="KW-0479">Metal-binding</keyword>
<feature type="domain" description="DRBM" evidence="19">
    <location>
        <begin position="1388"/>
        <end position="1455"/>
    </location>
</feature>
<proteinExistence type="inferred from homology"/>
<dbReference type="Pfam" id="PF00270">
    <property type="entry name" value="DEAD"/>
    <property type="match status" value="1"/>
</dbReference>
<dbReference type="SMART" id="SM00949">
    <property type="entry name" value="PAZ"/>
    <property type="match status" value="1"/>
</dbReference>
<gene>
    <name evidence="25" type="ORF">NE237_027880</name>
</gene>
<dbReference type="GO" id="GO:0004525">
    <property type="term" value="F:ribonuclease III activity"/>
    <property type="evidence" value="ECO:0007669"/>
    <property type="project" value="InterPro"/>
</dbReference>
<evidence type="ECO:0000256" key="14">
    <source>
        <dbReference type="ARBA" id="ARBA00023158"/>
    </source>
</evidence>
<dbReference type="PROSITE" id="PS00517">
    <property type="entry name" value="RNASE_3_1"/>
    <property type="match status" value="1"/>
</dbReference>
<keyword evidence="9" id="KW-0378">Hydrolase</keyword>
<evidence type="ECO:0000256" key="9">
    <source>
        <dbReference type="ARBA" id="ARBA00022801"/>
    </source>
</evidence>
<evidence type="ECO:0000256" key="3">
    <source>
        <dbReference type="ARBA" id="ARBA00004123"/>
    </source>
</evidence>
<keyword evidence="8" id="KW-0255">Endonuclease</keyword>
<evidence type="ECO:0000313" key="25">
    <source>
        <dbReference type="EMBL" id="KAJ4951048.1"/>
    </source>
</evidence>
<dbReference type="PROSITE" id="PS51194">
    <property type="entry name" value="HELICASE_CTER"/>
    <property type="match status" value="1"/>
</dbReference>
<dbReference type="PROSITE" id="PS50821">
    <property type="entry name" value="PAZ"/>
    <property type="match status" value="1"/>
</dbReference>
<feature type="domain" description="PAZ" evidence="21">
    <location>
        <begin position="868"/>
        <end position="978"/>
    </location>
</feature>
<accession>A0A9Q0JUS6</accession>
<dbReference type="InterPro" id="IPR001650">
    <property type="entry name" value="Helicase_C-like"/>
</dbReference>
<evidence type="ECO:0000256" key="12">
    <source>
        <dbReference type="ARBA" id="ARBA00022842"/>
    </source>
</evidence>
<dbReference type="OrthoDB" id="6513042at2759"/>
<dbReference type="Pfam" id="PF02170">
    <property type="entry name" value="PAZ"/>
    <property type="match status" value="1"/>
</dbReference>
<dbReference type="GO" id="GO:0005524">
    <property type="term" value="F:ATP binding"/>
    <property type="evidence" value="ECO:0007669"/>
    <property type="project" value="UniProtKB-KW"/>
</dbReference>
<evidence type="ECO:0000256" key="1">
    <source>
        <dbReference type="ARBA" id="ARBA00001936"/>
    </source>
</evidence>
<evidence type="ECO:0000259" key="24">
    <source>
        <dbReference type="PROSITE" id="PS51327"/>
    </source>
</evidence>
<dbReference type="SUPFAM" id="SSF52540">
    <property type="entry name" value="P-loop containing nucleoside triphosphate hydrolases"/>
    <property type="match status" value="1"/>
</dbReference>
<dbReference type="Proteomes" id="UP001141806">
    <property type="component" value="Unassembled WGS sequence"/>
</dbReference>
<comment type="cofactor">
    <cofactor evidence="2">
        <name>Mg(2+)</name>
        <dbReference type="ChEBI" id="CHEBI:18420"/>
    </cofactor>
</comment>
<comment type="subcellular location">
    <subcellularLocation>
        <location evidence="3">Nucleus</location>
    </subcellularLocation>
</comment>
<evidence type="ECO:0000256" key="5">
    <source>
        <dbReference type="ARBA" id="ARBA00022723"/>
    </source>
</evidence>
<keyword evidence="6" id="KW-0677">Repeat</keyword>
<dbReference type="InterPro" id="IPR014720">
    <property type="entry name" value="dsRBD_dom"/>
</dbReference>
<comment type="cofactor">
    <cofactor evidence="1">
        <name>Mn(2+)</name>
        <dbReference type="ChEBI" id="CHEBI:29035"/>
    </cofactor>
</comment>
<dbReference type="FunFam" id="3.40.50.300:FF:000705">
    <property type="entry name" value="Endoribonuclease dicer-like protein"/>
    <property type="match status" value="1"/>
</dbReference>
<feature type="domain" description="Helicase C-terminal" evidence="23">
    <location>
        <begin position="402"/>
        <end position="575"/>
    </location>
</feature>
<evidence type="ECO:0000256" key="15">
    <source>
        <dbReference type="ARBA" id="ARBA00023242"/>
    </source>
</evidence>
<dbReference type="InterPro" id="IPR038248">
    <property type="entry name" value="Dicer_dimer_sf"/>
</dbReference>
<feature type="domain" description="RNase III" evidence="20">
    <location>
        <begin position="1029"/>
        <end position="1177"/>
    </location>
</feature>
<comment type="caution">
    <text evidence="25">The sequence shown here is derived from an EMBL/GenBank/DDBJ whole genome shotgun (WGS) entry which is preliminary data.</text>
</comment>
<dbReference type="FunFam" id="3.30.160.380:FF:000001">
    <property type="entry name" value="Endoribonuclease dicer-like 1"/>
    <property type="match status" value="1"/>
</dbReference>
<evidence type="ECO:0008006" key="27">
    <source>
        <dbReference type="Google" id="ProtNLM"/>
    </source>
</evidence>
<keyword evidence="4" id="KW-0540">Nuclease</keyword>
<dbReference type="CDD" id="cd19869">
    <property type="entry name" value="DSRM_DCL_plant"/>
    <property type="match status" value="1"/>
</dbReference>
<dbReference type="PANTHER" id="PTHR14950:SF15">
    <property type="entry name" value="DICER-LIKE PROTEIN 4"/>
    <property type="match status" value="1"/>
</dbReference>
<feature type="compositionally biased region" description="Polar residues" evidence="18">
    <location>
        <begin position="1524"/>
        <end position="1539"/>
    </location>
</feature>
<dbReference type="SUPFAM" id="SSF54768">
    <property type="entry name" value="dsRNA-binding domain-like"/>
    <property type="match status" value="2"/>
</dbReference>
<dbReference type="PROSITE" id="PS50137">
    <property type="entry name" value="DS_RBD"/>
    <property type="match status" value="2"/>
</dbReference>
<evidence type="ECO:0000259" key="23">
    <source>
        <dbReference type="PROSITE" id="PS51194"/>
    </source>
</evidence>
<dbReference type="SUPFAM" id="SSF69065">
    <property type="entry name" value="RNase III domain-like"/>
    <property type="match status" value="2"/>
</dbReference>
<keyword evidence="7" id="KW-0547">Nucleotide-binding</keyword>
<evidence type="ECO:0000256" key="18">
    <source>
        <dbReference type="SAM" id="MobiDB-lite"/>
    </source>
</evidence>
<name>A0A9Q0JUS6_9MAGN</name>
<dbReference type="GO" id="GO:0010267">
    <property type="term" value="P:ta-siRNA processing"/>
    <property type="evidence" value="ECO:0007669"/>
    <property type="project" value="UniProtKB-ARBA"/>
</dbReference>
<dbReference type="GO" id="GO:0046872">
    <property type="term" value="F:metal ion binding"/>
    <property type="evidence" value="ECO:0007669"/>
    <property type="project" value="UniProtKB-KW"/>
</dbReference>
<keyword evidence="14" id="KW-0943">RNA-mediated gene silencing</keyword>
<keyword evidence="26" id="KW-1185">Reference proteome</keyword>
<evidence type="ECO:0000256" key="16">
    <source>
        <dbReference type="ARBA" id="ARBA00035116"/>
    </source>
</evidence>
<dbReference type="InterPro" id="IPR014001">
    <property type="entry name" value="Helicase_ATP-bd"/>
</dbReference>
<dbReference type="GO" id="GO:0005737">
    <property type="term" value="C:cytoplasm"/>
    <property type="evidence" value="ECO:0007669"/>
    <property type="project" value="TreeGrafter"/>
</dbReference>
<comment type="similarity">
    <text evidence="16 17">Belongs to the helicase family. Dicer subfamily.</text>
</comment>
<evidence type="ECO:0000256" key="2">
    <source>
        <dbReference type="ARBA" id="ARBA00001946"/>
    </source>
</evidence>
<sequence length="1635" mass="184672">MAKDHCRENEANSVGSIQPIELSNGEIPHSMANDEFQLSSNVNNTAKDPRIIARKYQLDLCKKAMEENVIVYLGTGCGKTHIAVLLIYELGHLIKKPQKNICVFLAPTIPLVRQQAKVIEESTDFKVGSYYASSKRLKSHAEWDNEIEQYEVLVMTPQILKRNLHHCFIRMEQIALLIFDECHHAQARSCHPYAQIMKEFYETGALKRPRIFGMTASPIVGNGASNQMGLPICINSLEKLLDAKVYSVSNKEELESFVASPKVKVYYYGPVVNAFLDYDTSCVKKLEEIKGQCMSMLSMKADDRSHLQNSKRSLGKLHSNLIFCLQNLGLWGTKLAIRIFLDGDNSERNELMGTEAGCSENSLADQYLANAASVLNSDIMKGGIGTDLSAQEPLKEPVFSKKLLTLIKILSNFRLQANMKCIVFVNRIIVARSLSCILQKLECLAIWKCDFLVGFHSGLKNMSRKKMNSIVEKFRSGELNLLVATKVGEEGLDIQTCCLVIRFDLPETVASFIQSRGRARMPQSEYAFLVERGNPKELNLINDFLFDEDRMNKEITCRTSRETFEELDDAIYKVGSTGASTNANYSVSLLYHYCSQLPHDEYFNPIPNFFYFDVVDGILCEIILPSNASIHKVSSAPQPSKELAKRNACLKACQELHELGALTDYLLPGQVDEVEELVLPSSNFESCQDVSFRGELHEMLIPASLKVPWNKSEKIIVLNFYFIKFAPIPEDRLYQKFGLFVKAPLPREAERMELDLHLDHGRSVRTEFVPSGMIEFDEDEILLAENFQEMCLKIILDRPDFSSDSVPLGKNEKCQSRSSTFYLLLPVREHEREDALTIDWKIVRRCLSSPVFKLPAGAVENGVIPINQTLELASGPVDITDILNSLVFIPHKKSFFFIDGILPEINGYSQFKRNSSYKEYFMEQLGIHLLYPEQPFLKGKQLFLLHNLLHNRKHENTVVHEKKEHFVELPPELCQLKILGFSKDMGSSLSLLPSIMHRLQNLLVAIELKDVMSASFPEGSEVTASRVLEALTTEKCSERFSLERLEVLGDAFLKYAVARHLFLLYEALDEGELTRRRSNIVNNSHLYNLAIGSNLQVYIRDQPFEPCQFFTFGRPCPIICDKETEKLIHCQQKSGSVAANGADVSDVRCNRCHHWLYKKTIADVVEALIGAFLVDSGFKAAIAFLRWVGIKVDFDDSQVSKICMESQGYMLLADSMDIATLENSLGYQFLHKGLLVQAFVHPSFNHPLGGCYQRLEFLGDAVLDYLITSYLYSVYPKLKPGELTDLRSMSVNNNSFARIAVCRSFHTYLISDSDILSEAITKFVTFVQTHASEKCLNEGPKCPKVLGDLVESCVGAVLLDTGFDLNHVWRLMLSFVDPIMSFSSLQFNPIRELQELCQHHNWDLQFPPSTKKGGTFVVEACVIGKDFYSMGSAANLNSKTAKRMAAQQIFLKLEKKGYRRKNRTEKFLEKNSKQEAKLIGYDESPIKMAVAEYIDLEALKIQETSRTREHSSKTREDSREGSKTRGNSGSKRNSQSTGVAFSGSAKSCLYEICAFNYWKPPTFECCKEEGPSHLKLFTVKATVEIEEASKTDVECFSTPQPSKRAAAEHAAEGVLWYLKNQGYLPKEENKEVSSS</sequence>
<dbReference type="Pfam" id="PF00271">
    <property type="entry name" value="Helicase_C"/>
    <property type="match status" value="1"/>
</dbReference>
<dbReference type="GO" id="GO:0003723">
    <property type="term" value="F:RNA binding"/>
    <property type="evidence" value="ECO:0007669"/>
    <property type="project" value="UniProtKB-UniRule"/>
</dbReference>
<evidence type="ECO:0000256" key="7">
    <source>
        <dbReference type="ARBA" id="ARBA00022741"/>
    </source>
</evidence>
<dbReference type="Gene3D" id="3.30.160.380">
    <property type="entry name" value="Dicer dimerisation domain"/>
    <property type="match status" value="1"/>
</dbReference>
<dbReference type="PANTHER" id="PTHR14950">
    <property type="entry name" value="DICER-RELATED"/>
    <property type="match status" value="1"/>
</dbReference>
<evidence type="ECO:0000256" key="11">
    <source>
        <dbReference type="ARBA" id="ARBA00022840"/>
    </source>
</evidence>
<dbReference type="FunFam" id="1.10.1520.10:FF:000004">
    <property type="entry name" value="Endoribonuclease dicer-like 1"/>
    <property type="match status" value="1"/>
</dbReference>
<reference evidence="25" key="1">
    <citation type="journal article" date="2023" name="Plant J.">
        <title>The genome of the king protea, Protea cynaroides.</title>
        <authorList>
            <person name="Chang J."/>
            <person name="Duong T.A."/>
            <person name="Schoeman C."/>
            <person name="Ma X."/>
            <person name="Roodt D."/>
            <person name="Barker N."/>
            <person name="Li Z."/>
            <person name="Van de Peer Y."/>
            <person name="Mizrachi E."/>
        </authorList>
    </citation>
    <scope>NUCLEOTIDE SEQUENCE</scope>
    <source>
        <tissue evidence="25">Young leaves</tissue>
    </source>
</reference>